<evidence type="ECO:0000313" key="1">
    <source>
        <dbReference type="EMBL" id="KKL93984.1"/>
    </source>
</evidence>
<dbReference type="EMBL" id="LAZR01019046">
    <property type="protein sequence ID" value="KKL93984.1"/>
    <property type="molecule type" value="Genomic_DNA"/>
</dbReference>
<accession>A0A0F9G5E0</accession>
<protein>
    <submittedName>
        <fullName evidence="1">Uncharacterized protein</fullName>
    </submittedName>
</protein>
<sequence>MRDEFTIGINRFNLLGLDWDPDWWVLVDVQHDDDWWDWDDLLHRDSTFLFREHDRDLVESYRKDATFVDHCVHRTYQGDVDEWTWHLPDLCSRGGGASMAIQVAASLGHDPIYLVGCDLYKYRGPDDADVNHFDPDYCPYKIRRSTGEEAIGPADWDRLNKRLIKAHTMARDSAKRMGVSVLNATVGGQLEVYPRVDINAVLNGKA</sequence>
<name>A0A0F9G5E0_9ZZZZ</name>
<organism evidence="1">
    <name type="scientific">marine sediment metagenome</name>
    <dbReference type="NCBI Taxonomy" id="412755"/>
    <lineage>
        <taxon>unclassified sequences</taxon>
        <taxon>metagenomes</taxon>
        <taxon>ecological metagenomes</taxon>
    </lineage>
</organism>
<comment type="caution">
    <text evidence="1">The sequence shown here is derived from an EMBL/GenBank/DDBJ whole genome shotgun (WGS) entry which is preliminary data.</text>
</comment>
<dbReference type="AlphaFoldDB" id="A0A0F9G5E0"/>
<proteinExistence type="predicted"/>
<reference evidence="1" key="1">
    <citation type="journal article" date="2015" name="Nature">
        <title>Complex archaea that bridge the gap between prokaryotes and eukaryotes.</title>
        <authorList>
            <person name="Spang A."/>
            <person name="Saw J.H."/>
            <person name="Jorgensen S.L."/>
            <person name="Zaremba-Niedzwiedzka K."/>
            <person name="Martijn J."/>
            <person name="Lind A.E."/>
            <person name="van Eijk R."/>
            <person name="Schleper C."/>
            <person name="Guy L."/>
            <person name="Ettema T.J."/>
        </authorList>
    </citation>
    <scope>NUCLEOTIDE SEQUENCE</scope>
</reference>
<gene>
    <name evidence="1" type="ORF">LCGC14_1869230</name>
</gene>